<dbReference type="SMART" id="SM00267">
    <property type="entry name" value="GGDEF"/>
    <property type="match status" value="1"/>
</dbReference>
<dbReference type="Pfam" id="PF00990">
    <property type="entry name" value="GGDEF"/>
    <property type="match status" value="1"/>
</dbReference>
<proteinExistence type="predicted"/>
<keyword evidence="6" id="KW-1185">Reference proteome</keyword>
<dbReference type="Gene3D" id="3.30.70.270">
    <property type="match status" value="1"/>
</dbReference>
<dbReference type="InterPro" id="IPR043128">
    <property type="entry name" value="Rev_trsase/Diguanyl_cyclase"/>
</dbReference>
<dbReference type="PANTHER" id="PTHR45138:SF9">
    <property type="entry name" value="DIGUANYLATE CYCLASE DGCM-RELATED"/>
    <property type="match status" value="1"/>
</dbReference>
<dbReference type="EC" id="2.7.7.65" evidence="1"/>
<dbReference type="Proteomes" id="UP001521137">
    <property type="component" value="Unassembled WGS sequence"/>
</dbReference>
<dbReference type="SUPFAM" id="SSF55073">
    <property type="entry name" value="Nucleotide cyclase"/>
    <property type="match status" value="1"/>
</dbReference>
<feature type="transmembrane region" description="Helical" evidence="3">
    <location>
        <begin position="12"/>
        <end position="33"/>
    </location>
</feature>
<dbReference type="InterPro" id="IPR000160">
    <property type="entry name" value="GGDEF_dom"/>
</dbReference>
<evidence type="ECO:0000256" key="2">
    <source>
        <dbReference type="ARBA" id="ARBA00034247"/>
    </source>
</evidence>
<feature type="transmembrane region" description="Helical" evidence="3">
    <location>
        <begin position="45"/>
        <end position="66"/>
    </location>
</feature>
<dbReference type="RefSeq" id="WP_235313157.1">
    <property type="nucleotide sequence ID" value="NZ_JAKGAS010000007.1"/>
</dbReference>
<comment type="caution">
    <text evidence="5">The sequence shown here is derived from an EMBL/GenBank/DDBJ whole genome shotgun (WGS) entry which is preliminary data.</text>
</comment>
<organism evidence="5 6">
    <name type="scientific">Paraglaciecola algarum</name>
    <dbReference type="NCBI Taxonomy" id="3050085"/>
    <lineage>
        <taxon>Bacteria</taxon>
        <taxon>Pseudomonadati</taxon>
        <taxon>Pseudomonadota</taxon>
        <taxon>Gammaproteobacteria</taxon>
        <taxon>Alteromonadales</taxon>
        <taxon>Alteromonadaceae</taxon>
        <taxon>Paraglaciecola</taxon>
    </lineage>
</organism>
<gene>
    <name evidence="5" type="ORF">L0668_13285</name>
</gene>
<evidence type="ECO:0000259" key="4">
    <source>
        <dbReference type="PROSITE" id="PS50887"/>
    </source>
</evidence>
<evidence type="ECO:0000313" key="6">
    <source>
        <dbReference type="Proteomes" id="UP001521137"/>
    </source>
</evidence>
<protein>
    <recommendedName>
        <fullName evidence="1">diguanylate cyclase</fullName>
        <ecNumber evidence="1">2.7.7.65</ecNumber>
    </recommendedName>
</protein>
<dbReference type="PROSITE" id="PS50887">
    <property type="entry name" value="GGDEF"/>
    <property type="match status" value="1"/>
</dbReference>
<sequence>MAIHLTTNQIKAINLVALVALIGCSVLLLIHTLDILSIPLSIQTRLISIVLISSAIVLFGVIFPLLNKVEQLITQLQLANTQDTLTGLNQRHTFTPLAKQTIALSLRYRWQLSIIRFDIDHFKSINSQYGNQVGDAVIKHVALTISANCRESDNVFRFDGEEFVLLLPQTNLEQALRLATKINQKVLSAPLSTDKLILEVSVSAGVSELQSEETDLEATLKRADQGLKLAKEQGRNRVMLAEG</sequence>
<keyword evidence="3" id="KW-0812">Transmembrane</keyword>
<reference evidence="5 6" key="1">
    <citation type="submission" date="2022-01" db="EMBL/GenBank/DDBJ databases">
        <title>Paraglaciecola sp. G1-23.</title>
        <authorList>
            <person name="Jin M.S."/>
            <person name="Han D.M."/>
            <person name="Kim H.M."/>
            <person name="Jeon C.O."/>
        </authorList>
    </citation>
    <scope>NUCLEOTIDE SEQUENCE [LARGE SCALE GENOMIC DNA]</scope>
    <source>
        <strain evidence="5 6">G1-23</strain>
    </source>
</reference>
<dbReference type="InterPro" id="IPR029787">
    <property type="entry name" value="Nucleotide_cyclase"/>
</dbReference>
<dbReference type="InterPro" id="IPR050469">
    <property type="entry name" value="Diguanylate_Cyclase"/>
</dbReference>
<dbReference type="EMBL" id="JAKGAS010000007">
    <property type="protein sequence ID" value="MCF2949089.1"/>
    <property type="molecule type" value="Genomic_DNA"/>
</dbReference>
<evidence type="ECO:0000313" key="5">
    <source>
        <dbReference type="EMBL" id="MCF2949089.1"/>
    </source>
</evidence>
<dbReference type="NCBIfam" id="TIGR00254">
    <property type="entry name" value="GGDEF"/>
    <property type="match status" value="1"/>
</dbReference>
<name>A0ABS9DBB6_9ALTE</name>
<comment type="catalytic activity">
    <reaction evidence="2">
        <text>2 GTP = 3',3'-c-di-GMP + 2 diphosphate</text>
        <dbReference type="Rhea" id="RHEA:24898"/>
        <dbReference type="ChEBI" id="CHEBI:33019"/>
        <dbReference type="ChEBI" id="CHEBI:37565"/>
        <dbReference type="ChEBI" id="CHEBI:58805"/>
        <dbReference type="EC" id="2.7.7.65"/>
    </reaction>
</comment>
<evidence type="ECO:0000256" key="3">
    <source>
        <dbReference type="SAM" id="Phobius"/>
    </source>
</evidence>
<evidence type="ECO:0000256" key="1">
    <source>
        <dbReference type="ARBA" id="ARBA00012528"/>
    </source>
</evidence>
<accession>A0ABS9DBB6</accession>
<dbReference type="PANTHER" id="PTHR45138">
    <property type="entry name" value="REGULATORY COMPONENTS OF SENSORY TRANSDUCTION SYSTEM"/>
    <property type="match status" value="1"/>
</dbReference>
<feature type="domain" description="GGDEF" evidence="4">
    <location>
        <begin position="110"/>
        <end position="243"/>
    </location>
</feature>
<keyword evidence="3" id="KW-1133">Transmembrane helix</keyword>
<dbReference type="CDD" id="cd01949">
    <property type="entry name" value="GGDEF"/>
    <property type="match status" value="1"/>
</dbReference>
<keyword evidence="3" id="KW-0472">Membrane</keyword>